<dbReference type="EMBL" id="CM055113">
    <property type="protein sequence ID" value="KAJ7515183.1"/>
    <property type="molecule type" value="Genomic_DNA"/>
</dbReference>
<reference evidence="2" key="1">
    <citation type="journal article" date="2024" name="Proc. Natl. Acad. Sci. U.S.A.">
        <title>Extraordinary preservation of gene collinearity over three hundred million years revealed in homosporous lycophytes.</title>
        <authorList>
            <person name="Li C."/>
            <person name="Wickell D."/>
            <person name="Kuo L.Y."/>
            <person name="Chen X."/>
            <person name="Nie B."/>
            <person name="Liao X."/>
            <person name="Peng D."/>
            <person name="Ji J."/>
            <person name="Jenkins J."/>
            <person name="Williams M."/>
            <person name="Shu S."/>
            <person name="Plott C."/>
            <person name="Barry K."/>
            <person name="Rajasekar S."/>
            <person name="Grimwood J."/>
            <person name="Han X."/>
            <person name="Sun S."/>
            <person name="Hou Z."/>
            <person name="He W."/>
            <person name="Dai G."/>
            <person name="Sun C."/>
            <person name="Schmutz J."/>
            <person name="Leebens-Mack J.H."/>
            <person name="Li F.W."/>
            <person name="Wang L."/>
        </authorList>
    </citation>
    <scope>NUCLEOTIDE SEQUENCE [LARGE SCALE GENOMIC DNA]</scope>
    <source>
        <strain evidence="2">cv. PW_Plant_1</strain>
    </source>
</reference>
<organism evidence="1 2">
    <name type="scientific">Diphasiastrum complanatum</name>
    <name type="common">Issler's clubmoss</name>
    <name type="synonym">Lycopodium complanatum</name>
    <dbReference type="NCBI Taxonomy" id="34168"/>
    <lineage>
        <taxon>Eukaryota</taxon>
        <taxon>Viridiplantae</taxon>
        <taxon>Streptophyta</taxon>
        <taxon>Embryophyta</taxon>
        <taxon>Tracheophyta</taxon>
        <taxon>Lycopodiopsida</taxon>
        <taxon>Lycopodiales</taxon>
        <taxon>Lycopodiaceae</taxon>
        <taxon>Lycopodioideae</taxon>
        <taxon>Diphasiastrum</taxon>
    </lineage>
</organism>
<name>A0ACC2ACC8_DIPCM</name>
<keyword evidence="2" id="KW-1185">Reference proteome</keyword>
<evidence type="ECO:0000313" key="2">
    <source>
        <dbReference type="Proteomes" id="UP001162992"/>
    </source>
</evidence>
<gene>
    <name evidence="1" type="ORF">O6H91_22G003900</name>
</gene>
<accession>A0ACC2ACC8</accession>
<protein>
    <submittedName>
        <fullName evidence="1">Uncharacterized protein</fullName>
    </submittedName>
</protein>
<comment type="caution">
    <text evidence="1">The sequence shown here is derived from an EMBL/GenBank/DDBJ whole genome shotgun (WGS) entry which is preliminary data.</text>
</comment>
<evidence type="ECO:0000313" key="1">
    <source>
        <dbReference type="EMBL" id="KAJ7515183.1"/>
    </source>
</evidence>
<dbReference type="Proteomes" id="UP001162992">
    <property type="component" value="Chromosome 22"/>
</dbReference>
<proteinExistence type="predicted"/>
<sequence length="99" mass="10959">MSTSCVVYNVGSNDMRLRAHLCNSMSVKFQQSAFQHVCLLETNSRLILTAMAECHNQLVFYAIISAHAMTRPSRSSTSGALQQQSLESGRAPTPINKRQ</sequence>